<gene>
    <name evidence="3" type="ORF">GCM10023195_03720</name>
</gene>
<name>A0ABP8TCY0_9ACTN</name>
<evidence type="ECO:0000256" key="1">
    <source>
        <dbReference type="ARBA" id="ARBA00006484"/>
    </source>
</evidence>
<comment type="caution">
    <text evidence="3">The sequence shown here is derived from an EMBL/GenBank/DDBJ whole genome shotgun (WGS) entry which is preliminary data.</text>
</comment>
<dbReference type="NCBIfam" id="NF005559">
    <property type="entry name" value="PRK07231.1"/>
    <property type="match status" value="1"/>
</dbReference>
<accession>A0ABP8TCY0</accession>
<dbReference type="SUPFAM" id="SSF51735">
    <property type="entry name" value="NAD(P)-binding Rossmann-fold domains"/>
    <property type="match status" value="1"/>
</dbReference>
<sequence>MRFSGRSVVVTGAGAGIGRAIALRFGAEGAQVVVADLDAASAERTAGEIPGARAVAVDVTDGAGVRAALADLPVDVLVNNAGGAVDAAFEELPEEAWDRDVDLCLKGTFLCTQAVLPAMLRRGGGVIVNVASVNGITHLGNEAYSAAKAGVLSLTRSVAVRYGPAGIRCNAVAPGTIRTSAWDERESHRPGVLDRVAGWYPLRRVGTPDDVAAAVAFLASDEAAWISGTTLPVDGGLLAGNQRMTDDIVGD</sequence>
<dbReference type="PRINTS" id="PR00081">
    <property type="entry name" value="GDHRDH"/>
</dbReference>
<dbReference type="InterPro" id="IPR036291">
    <property type="entry name" value="NAD(P)-bd_dom_sf"/>
</dbReference>
<dbReference type="InterPro" id="IPR002347">
    <property type="entry name" value="SDR_fam"/>
</dbReference>
<dbReference type="InterPro" id="IPR020904">
    <property type="entry name" value="Sc_DH/Rdtase_CS"/>
</dbReference>
<reference evidence="4" key="1">
    <citation type="journal article" date="2019" name="Int. J. Syst. Evol. Microbiol.">
        <title>The Global Catalogue of Microorganisms (GCM) 10K type strain sequencing project: providing services to taxonomists for standard genome sequencing and annotation.</title>
        <authorList>
            <consortium name="The Broad Institute Genomics Platform"/>
            <consortium name="The Broad Institute Genome Sequencing Center for Infectious Disease"/>
            <person name="Wu L."/>
            <person name="Ma J."/>
        </authorList>
    </citation>
    <scope>NUCLEOTIDE SEQUENCE [LARGE SCALE GENOMIC DNA]</scope>
    <source>
        <strain evidence="4">JCM 17938</strain>
    </source>
</reference>
<dbReference type="Gene3D" id="3.40.50.720">
    <property type="entry name" value="NAD(P)-binding Rossmann-like Domain"/>
    <property type="match status" value="1"/>
</dbReference>
<dbReference type="PRINTS" id="PR00080">
    <property type="entry name" value="SDRFAMILY"/>
</dbReference>
<keyword evidence="4" id="KW-1185">Reference proteome</keyword>
<dbReference type="PROSITE" id="PS00061">
    <property type="entry name" value="ADH_SHORT"/>
    <property type="match status" value="1"/>
</dbReference>
<proteinExistence type="inferred from homology"/>
<dbReference type="Proteomes" id="UP001500212">
    <property type="component" value="Unassembled WGS sequence"/>
</dbReference>
<keyword evidence="2" id="KW-0560">Oxidoreductase</keyword>
<evidence type="ECO:0000313" key="3">
    <source>
        <dbReference type="EMBL" id="GAA4601450.1"/>
    </source>
</evidence>
<dbReference type="PANTHER" id="PTHR24321:SF14">
    <property type="entry name" value="SHORT-CHAIN TYPE DEHYDROGENASE_REDUCTASE BLR2146-RELATED"/>
    <property type="match status" value="1"/>
</dbReference>
<dbReference type="Pfam" id="PF13561">
    <property type="entry name" value="adh_short_C2"/>
    <property type="match status" value="1"/>
</dbReference>
<evidence type="ECO:0000256" key="2">
    <source>
        <dbReference type="ARBA" id="ARBA00023002"/>
    </source>
</evidence>
<protein>
    <submittedName>
        <fullName evidence="3">SDR family NAD(P)-dependent oxidoreductase</fullName>
    </submittedName>
</protein>
<evidence type="ECO:0000313" key="4">
    <source>
        <dbReference type="Proteomes" id="UP001500212"/>
    </source>
</evidence>
<dbReference type="RefSeq" id="WP_345347074.1">
    <property type="nucleotide sequence ID" value="NZ_BAABHJ010000001.1"/>
</dbReference>
<dbReference type="PANTHER" id="PTHR24321">
    <property type="entry name" value="DEHYDROGENASES, SHORT CHAIN"/>
    <property type="match status" value="1"/>
</dbReference>
<organism evidence="3 4">
    <name type="scientific">Actinoallomurus liliacearum</name>
    <dbReference type="NCBI Taxonomy" id="1080073"/>
    <lineage>
        <taxon>Bacteria</taxon>
        <taxon>Bacillati</taxon>
        <taxon>Actinomycetota</taxon>
        <taxon>Actinomycetes</taxon>
        <taxon>Streptosporangiales</taxon>
        <taxon>Thermomonosporaceae</taxon>
        <taxon>Actinoallomurus</taxon>
    </lineage>
</organism>
<dbReference type="EMBL" id="BAABHJ010000001">
    <property type="protein sequence ID" value="GAA4601450.1"/>
    <property type="molecule type" value="Genomic_DNA"/>
</dbReference>
<comment type="similarity">
    <text evidence="1">Belongs to the short-chain dehydrogenases/reductases (SDR) family.</text>
</comment>